<dbReference type="EMBL" id="JACHIP010000001">
    <property type="protein sequence ID" value="MBB5055883.1"/>
    <property type="molecule type" value="Genomic_DNA"/>
</dbReference>
<proteinExistence type="predicted"/>
<dbReference type="AlphaFoldDB" id="A0A7W7Z9N3"/>
<protein>
    <submittedName>
        <fullName evidence="2">Uncharacterized protein</fullName>
    </submittedName>
</protein>
<keyword evidence="1" id="KW-1133">Transmembrane helix</keyword>
<keyword evidence="3" id="KW-1185">Reference proteome</keyword>
<dbReference type="Proteomes" id="UP000540989">
    <property type="component" value="Unassembled WGS sequence"/>
</dbReference>
<name>A0A7W7Z9N3_9BACT</name>
<gene>
    <name evidence="2" type="ORF">HDF16_000552</name>
</gene>
<keyword evidence="1" id="KW-0472">Membrane</keyword>
<evidence type="ECO:0000313" key="3">
    <source>
        <dbReference type="Proteomes" id="UP000540989"/>
    </source>
</evidence>
<organism evidence="2 3">
    <name type="scientific">Granulicella aggregans</name>
    <dbReference type="NCBI Taxonomy" id="474949"/>
    <lineage>
        <taxon>Bacteria</taxon>
        <taxon>Pseudomonadati</taxon>
        <taxon>Acidobacteriota</taxon>
        <taxon>Terriglobia</taxon>
        <taxon>Terriglobales</taxon>
        <taxon>Acidobacteriaceae</taxon>
        <taxon>Granulicella</taxon>
    </lineage>
</organism>
<reference evidence="2 3" key="1">
    <citation type="submission" date="2020-08" db="EMBL/GenBank/DDBJ databases">
        <title>Genomic Encyclopedia of Type Strains, Phase IV (KMG-V): Genome sequencing to study the core and pangenomes of soil and plant-associated prokaryotes.</title>
        <authorList>
            <person name="Whitman W."/>
        </authorList>
    </citation>
    <scope>NUCLEOTIDE SEQUENCE [LARGE SCALE GENOMIC DNA]</scope>
    <source>
        <strain evidence="2 3">M8UP14</strain>
    </source>
</reference>
<feature type="transmembrane region" description="Helical" evidence="1">
    <location>
        <begin position="128"/>
        <end position="148"/>
    </location>
</feature>
<feature type="transmembrane region" description="Helical" evidence="1">
    <location>
        <begin position="26"/>
        <end position="47"/>
    </location>
</feature>
<feature type="transmembrane region" description="Helical" evidence="1">
    <location>
        <begin position="78"/>
        <end position="98"/>
    </location>
</feature>
<evidence type="ECO:0000256" key="1">
    <source>
        <dbReference type="SAM" id="Phobius"/>
    </source>
</evidence>
<comment type="caution">
    <text evidence="2">The sequence shown here is derived from an EMBL/GenBank/DDBJ whole genome shotgun (WGS) entry which is preliminary data.</text>
</comment>
<keyword evidence="1" id="KW-0812">Transmembrane</keyword>
<sequence length="151" mass="16199">MITDSTNSAAKEQTTQAASQRTFAKWSLAVVSFGFIILQSACTWVMAVSGARLLIGLGALAAASGLNRPSSGFHADVIRVPMMIVAVAGSLINLYVIWRIRSLRARPSSQWRMAAAPKGKIRAENFQIALAILTLILVIAEEATHLIVHNA</sequence>
<dbReference type="RefSeq" id="WP_348641221.1">
    <property type="nucleotide sequence ID" value="NZ_JACHIP010000001.1"/>
</dbReference>
<evidence type="ECO:0000313" key="2">
    <source>
        <dbReference type="EMBL" id="MBB5055883.1"/>
    </source>
</evidence>
<accession>A0A7W7Z9N3</accession>